<dbReference type="PANTHER" id="PTHR10682">
    <property type="entry name" value="POLY A POLYMERASE"/>
    <property type="match status" value="1"/>
</dbReference>
<evidence type="ECO:0000313" key="17">
    <source>
        <dbReference type="Proteomes" id="UP000039865"/>
    </source>
</evidence>
<comment type="cofactor">
    <cofactor evidence="2">
        <name>Mg(2+)</name>
        <dbReference type="ChEBI" id="CHEBI:18420"/>
    </cofactor>
</comment>
<dbReference type="Pfam" id="PF04928">
    <property type="entry name" value="PAP_central"/>
    <property type="match status" value="2"/>
</dbReference>
<dbReference type="GO" id="GO:0046872">
    <property type="term" value="F:metal ion binding"/>
    <property type="evidence" value="ECO:0007669"/>
    <property type="project" value="UniProtKB-KW"/>
</dbReference>
<dbReference type="GO" id="GO:1990817">
    <property type="term" value="F:poly(A) RNA polymerase activity"/>
    <property type="evidence" value="ECO:0007669"/>
    <property type="project" value="UniProtKB-EC"/>
</dbReference>
<evidence type="ECO:0000256" key="6">
    <source>
        <dbReference type="ARBA" id="ARBA00022664"/>
    </source>
</evidence>
<dbReference type="AlphaFoldDB" id="A0A078AQH7"/>
<keyword evidence="9" id="KW-0547">Nucleotide-binding</keyword>
<evidence type="ECO:0000256" key="2">
    <source>
        <dbReference type="ARBA" id="ARBA00001946"/>
    </source>
</evidence>
<keyword evidence="12" id="KW-0539">Nucleus</keyword>
<feature type="compositionally biased region" description="Low complexity" evidence="13">
    <location>
        <begin position="45"/>
        <end position="56"/>
    </location>
</feature>
<feature type="domain" description="Poly(A) polymerase central" evidence="14">
    <location>
        <begin position="231"/>
        <end position="276"/>
    </location>
</feature>
<evidence type="ECO:0000256" key="3">
    <source>
        <dbReference type="ARBA" id="ARBA00004123"/>
    </source>
</evidence>
<dbReference type="InterPro" id="IPR048840">
    <property type="entry name" value="PolA_pol_NTPase"/>
</dbReference>
<evidence type="ECO:0000256" key="1">
    <source>
        <dbReference type="ARBA" id="ARBA00001936"/>
    </source>
</evidence>
<dbReference type="Proteomes" id="UP000039865">
    <property type="component" value="Unassembled WGS sequence"/>
</dbReference>
<organism evidence="16 17">
    <name type="scientific">Stylonychia lemnae</name>
    <name type="common">Ciliate</name>
    <dbReference type="NCBI Taxonomy" id="5949"/>
    <lineage>
        <taxon>Eukaryota</taxon>
        <taxon>Sar</taxon>
        <taxon>Alveolata</taxon>
        <taxon>Ciliophora</taxon>
        <taxon>Intramacronucleata</taxon>
        <taxon>Spirotrichea</taxon>
        <taxon>Stichotrichia</taxon>
        <taxon>Sporadotrichida</taxon>
        <taxon>Oxytrichidae</taxon>
        <taxon>Stylonychinae</taxon>
        <taxon>Stylonychia</taxon>
    </lineage>
</organism>
<proteinExistence type="inferred from homology"/>
<keyword evidence="6" id="KW-0507">mRNA processing</keyword>
<feature type="domain" description="Poly(A) polymerase nucleotidyltransferase" evidence="15">
    <location>
        <begin position="47"/>
        <end position="198"/>
    </location>
</feature>
<dbReference type="OrthoDB" id="412748at2759"/>
<evidence type="ECO:0000313" key="16">
    <source>
        <dbReference type="EMBL" id="CDW83178.1"/>
    </source>
</evidence>
<dbReference type="EMBL" id="CCKQ01011613">
    <property type="protein sequence ID" value="CDW83178.1"/>
    <property type="molecule type" value="Genomic_DNA"/>
</dbReference>
<keyword evidence="8" id="KW-0479">Metal-binding</keyword>
<evidence type="ECO:0000259" key="14">
    <source>
        <dbReference type="Pfam" id="PF04928"/>
    </source>
</evidence>
<comment type="similarity">
    <text evidence="4">Belongs to the poly(A) polymerase family.</text>
</comment>
<accession>A0A078AQH7</accession>
<dbReference type="GO" id="GO:0005634">
    <property type="term" value="C:nucleus"/>
    <property type="evidence" value="ECO:0007669"/>
    <property type="project" value="UniProtKB-SubCell"/>
</dbReference>
<name>A0A078AQH7_STYLE</name>
<comment type="subcellular location">
    <subcellularLocation>
        <location evidence="3">Nucleus</location>
    </subcellularLocation>
</comment>
<gene>
    <name evidence="16" type="primary">Contig14977.g15961</name>
    <name evidence="16" type="ORF">STYLEM_12220</name>
</gene>
<dbReference type="EC" id="2.7.7.19" evidence="5"/>
<keyword evidence="17" id="KW-1185">Reference proteome</keyword>
<evidence type="ECO:0000256" key="5">
    <source>
        <dbReference type="ARBA" id="ARBA00012388"/>
    </source>
</evidence>
<evidence type="ECO:0000256" key="4">
    <source>
        <dbReference type="ARBA" id="ARBA00010912"/>
    </source>
</evidence>
<dbReference type="Gene3D" id="1.10.1410.10">
    <property type="match status" value="1"/>
</dbReference>
<evidence type="ECO:0000256" key="7">
    <source>
        <dbReference type="ARBA" id="ARBA00022679"/>
    </source>
</evidence>
<dbReference type="InterPro" id="IPR007012">
    <property type="entry name" value="PolA_pol_cen_dom"/>
</dbReference>
<dbReference type="InterPro" id="IPR043519">
    <property type="entry name" value="NT_sf"/>
</dbReference>
<comment type="cofactor">
    <cofactor evidence="1">
        <name>Mn(2+)</name>
        <dbReference type="ChEBI" id="CHEBI:29035"/>
    </cofactor>
</comment>
<evidence type="ECO:0000256" key="13">
    <source>
        <dbReference type="SAM" id="MobiDB-lite"/>
    </source>
</evidence>
<dbReference type="GO" id="GO:0005524">
    <property type="term" value="F:ATP binding"/>
    <property type="evidence" value="ECO:0007669"/>
    <property type="project" value="UniProtKB-KW"/>
</dbReference>
<keyword evidence="10" id="KW-0067">ATP-binding</keyword>
<dbReference type="InParanoid" id="A0A078AQH7"/>
<dbReference type="Pfam" id="PF20750">
    <property type="entry name" value="PAP_NTPase"/>
    <property type="match status" value="1"/>
</dbReference>
<evidence type="ECO:0000256" key="8">
    <source>
        <dbReference type="ARBA" id="ARBA00022723"/>
    </source>
</evidence>
<protein>
    <recommendedName>
        <fullName evidence="5">polynucleotide adenylyltransferase</fullName>
        <ecNumber evidence="5">2.7.7.19</ecNumber>
    </recommendedName>
</protein>
<evidence type="ECO:0000256" key="10">
    <source>
        <dbReference type="ARBA" id="ARBA00022840"/>
    </source>
</evidence>
<feature type="region of interest" description="Disordered" evidence="13">
    <location>
        <begin position="37"/>
        <end position="58"/>
    </location>
</feature>
<dbReference type="GO" id="GO:0006397">
    <property type="term" value="P:mRNA processing"/>
    <property type="evidence" value="ECO:0007669"/>
    <property type="project" value="UniProtKB-KW"/>
</dbReference>
<dbReference type="SUPFAM" id="SSF81631">
    <property type="entry name" value="PAP/OAS1 substrate-binding domain"/>
    <property type="match status" value="1"/>
</dbReference>
<evidence type="ECO:0000256" key="11">
    <source>
        <dbReference type="ARBA" id="ARBA00022842"/>
    </source>
</evidence>
<keyword evidence="7" id="KW-0808">Transferase</keyword>
<feature type="domain" description="Poly(A) polymerase central" evidence="14">
    <location>
        <begin position="315"/>
        <end position="396"/>
    </location>
</feature>
<dbReference type="SUPFAM" id="SSF81301">
    <property type="entry name" value="Nucleotidyltransferase"/>
    <property type="match status" value="1"/>
</dbReference>
<sequence>MQFSGQLKSKIITPRTSLVETYKILFGSQLINENDLEDSHESERSQISSIHSNSSQNEREKAVSQLQLKIEPFFISLSKQKDLYDKYNINSNVETFKLTPFGSAMFGGYDKNSDIDVLLQSFDYLLSREEFFSKFAVYLRSEHVQANIQQEIPYAQIPIIKFEFMSKQFDLLYCSMLPPQNQTQKRQLEDDEFYQNMENVVNEKCNILSFRGWSNCHYIYKKIRDKECYSWCLKIIKTWAKQRGIYGFNFGYLNGISLIIMLAKADQLIFKDITSNNVSSEKILGLNESFVGDEDVIYSFSQQISKKLDVRVQETIFRFFEIFSNWDYKDPIFIQELPDWHLDQDLYFVASKEIFPVITPEKPYKCTTHQMTAGAKKQIVNELQRAQNLCTLIQKRDVIQNLIKQQYEPENNEELYERNSDLRHIRKESYDLDILNDFAQITWKELFNPYQFFNENGTFVQIEVLTEVYSDKQPLSQGKKGKALASRVKVAQTLHHEYKGLYESRFKLFQSFLQLHLGIDDIQIFADCID</sequence>
<dbReference type="PANTHER" id="PTHR10682:SF10">
    <property type="entry name" value="POLYNUCLEOTIDE ADENYLYLTRANSFERASE"/>
    <property type="match status" value="1"/>
</dbReference>
<evidence type="ECO:0000256" key="12">
    <source>
        <dbReference type="ARBA" id="ARBA00023242"/>
    </source>
</evidence>
<evidence type="ECO:0000256" key="9">
    <source>
        <dbReference type="ARBA" id="ARBA00022741"/>
    </source>
</evidence>
<reference evidence="16 17" key="1">
    <citation type="submission" date="2014-06" db="EMBL/GenBank/DDBJ databases">
        <authorList>
            <person name="Swart Estienne"/>
        </authorList>
    </citation>
    <scope>NUCLEOTIDE SEQUENCE [LARGE SCALE GENOMIC DNA]</scope>
    <source>
        <strain evidence="16 17">130c</strain>
    </source>
</reference>
<evidence type="ECO:0000259" key="15">
    <source>
        <dbReference type="Pfam" id="PF20750"/>
    </source>
</evidence>
<keyword evidence="11" id="KW-0460">Magnesium</keyword>
<dbReference type="Gene3D" id="3.30.460.10">
    <property type="entry name" value="Beta Polymerase, domain 2"/>
    <property type="match status" value="1"/>
</dbReference>